<feature type="transmembrane region" description="Helical" evidence="9">
    <location>
        <begin position="268"/>
        <end position="287"/>
    </location>
</feature>
<organism evidence="10 11">
    <name type="scientific">Phyllotreta striolata</name>
    <name type="common">Striped flea beetle</name>
    <name type="synonym">Crioceris striolata</name>
    <dbReference type="NCBI Taxonomy" id="444603"/>
    <lineage>
        <taxon>Eukaryota</taxon>
        <taxon>Metazoa</taxon>
        <taxon>Ecdysozoa</taxon>
        <taxon>Arthropoda</taxon>
        <taxon>Hexapoda</taxon>
        <taxon>Insecta</taxon>
        <taxon>Pterygota</taxon>
        <taxon>Neoptera</taxon>
        <taxon>Endopterygota</taxon>
        <taxon>Coleoptera</taxon>
        <taxon>Polyphaga</taxon>
        <taxon>Cucujiformia</taxon>
        <taxon>Chrysomeloidea</taxon>
        <taxon>Chrysomelidae</taxon>
        <taxon>Galerucinae</taxon>
        <taxon>Alticini</taxon>
        <taxon>Phyllotreta</taxon>
    </lineage>
</organism>
<keyword evidence="4" id="KW-0337">GPI-anchor biosynthesis</keyword>
<evidence type="ECO:0000256" key="6">
    <source>
        <dbReference type="ARBA" id="ARBA00022824"/>
    </source>
</evidence>
<protein>
    <recommendedName>
        <fullName evidence="12">Phosphatidylinositol glycan anchor biosynthesis class U protein</fullName>
    </recommendedName>
</protein>
<dbReference type="GO" id="GO:0016255">
    <property type="term" value="P:attachment of GPI anchor to protein"/>
    <property type="evidence" value="ECO:0007669"/>
    <property type="project" value="InterPro"/>
</dbReference>
<dbReference type="Proteomes" id="UP001153712">
    <property type="component" value="Chromosome 1"/>
</dbReference>
<keyword evidence="8 9" id="KW-0472">Membrane</keyword>
<feature type="transmembrane region" description="Helical" evidence="9">
    <location>
        <begin position="44"/>
        <end position="68"/>
    </location>
</feature>
<keyword evidence="11" id="KW-1185">Reference proteome</keyword>
<feature type="transmembrane region" description="Helical" evidence="9">
    <location>
        <begin position="189"/>
        <end position="210"/>
    </location>
</feature>
<dbReference type="InterPro" id="IPR009600">
    <property type="entry name" value="PIG-U"/>
</dbReference>
<accession>A0A9P0DJU0</accession>
<feature type="transmembrane region" description="Helical" evidence="9">
    <location>
        <begin position="399"/>
        <end position="421"/>
    </location>
</feature>
<dbReference type="AlphaFoldDB" id="A0A9P0DJU0"/>
<dbReference type="EMBL" id="OU900094">
    <property type="protein sequence ID" value="CAH1141184.1"/>
    <property type="molecule type" value="Genomic_DNA"/>
</dbReference>
<feature type="transmembrane region" description="Helical" evidence="9">
    <location>
        <begin position="331"/>
        <end position="349"/>
    </location>
</feature>
<keyword evidence="6" id="KW-0256">Endoplasmic reticulum</keyword>
<feature type="transmembrane region" description="Helical" evidence="9">
    <location>
        <begin position="427"/>
        <end position="450"/>
    </location>
</feature>
<evidence type="ECO:0000256" key="9">
    <source>
        <dbReference type="SAM" id="Phobius"/>
    </source>
</evidence>
<feature type="transmembrane region" description="Helical" evidence="9">
    <location>
        <begin position="133"/>
        <end position="150"/>
    </location>
</feature>
<evidence type="ECO:0000313" key="10">
    <source>
        <dbReference type="EMBL" id="CAH1141184.1"/>
    </source>
</evidence>
<evidence type="ECO:0000256" key="4">
    <source>
        <dbReference type="ARBA" id="ARBA00022502"/>
    </source>
</evidence>
<evidence type="ECO:0000256" key="2">
    <source>
        <dbReference type="ARBA" id="ARBA00004687"/>
    </source>
</evidence>
<gene>
    <name evidence="10" type="ORF">PHYEVI_LOCUS881</name>
</gene>
<evidence type="ECO:0000256" key="1">
    <source>
        <dbReference type="ARBA" id="ARBA00004477"/>
    </source>
</evidence>
<dbReference type="PANTHER" id="PTHR13121:SF0">
    <property type="entry name" value="PHOSPHATIDYLINOSITOL GLYCAN ANCHOR BIOSYNTHESIS CLASS U PROTEIN"/>
    <property type="match status" value="1"/>
</dbReference>
<evidence type="ECO:0000256" key="7">
    <source>
        <dbReference type="ARBA" id="ARBA00022989"/>
    </source>
</evidence>
<dbReference type="PANTHER" id="PTHR13121">
    <property type="entry name" value="GPI TRANSAMIDASE COMPONENT PIG-U"/>
    <property type="match status" value="1"/>
</dbReference>
<evidence type="ECO:0000256" key="8">
    <source>
        <dbReference type="ARBA" id="ARBA00023136"/>
    </source>
</evidence>
<dbReference type="Pfam" id="PF06728">
    <property type="entry name" value="PIG-U"/>
    <property type="match status" value="1"/>
</dbReference>
<name>A0A9P0DJU0_PHYSR</name>
<comment type="subcellular location">
    <subcellularLocation>
        <location evidence="1">Endoplasmic reticulum membrane</location>
        <topology evidence="1">Multi-pass membrane protein</topology>
    </subcellularLocation>
</comment>
<proteinExistence type="inferred from homology"/>
<sequence>MKLAPLDITSNIDNTITKYTNVKSTKILRTLQLFIKMSVKIRAAYTNSISTSRIIFTCLAAVIVRYYLMLSKYQTVIANHVEVSTPLNSWKRVSEGLYLISKNINPYEGDVLHETPLSLYLYKNILLVFQDRIHLAFITFDVATAIILFFTTKKFNWDLFVEEENNKETFAKDAVECFLKPEKLFKSSYYVLLTYLFNPFTLFSCVGYSTTVFYNFYLAVMMFCMVHGISVICGIFLALAASVSFYPVVLILPVTMYFKYAIKSNFKIIINLFSFITTSVLIMLMCTDFGKDFSYIRNVYGCILTVPDLQPNIGLFWYFFTEMFEHFRELFIYAFQINNTILYLVPISLRFRKHPFLLTVAINFIITIFKSYPSVGDVGFVLSVVPSFPHLFPFSQQGFLVGTMLIISTSLAPILYYLWIYCNSANANFYFGVTLSFAVAQIFLLTDLLFSQVKRDYMLKYGKNRKIDGEEGILCLE</sequence>
<evidence type="ECO:0008006" key="12">
    <source>
        <dbReference type="Google" id="ProtNLM"/>
    </source>
</evidence>
<dbReference type="GO" id="GO:0006506">
    <property type="term" value="P:GPI anchor biosynthetic process"/>
    <property type="evidence" value="ECO:0007669"/>
    <property type="project" value="UniProtKB-KW"/>
</dbReference>
<feature type="transmembrane region" description="Helical" evidence="9">
    <location>
        <begin position="299"/>
        <end position="319"/>
    </location>
</feature>
<reference evidence="10" key="1">
    <citation type="submission" date="2022-01" db="EMBL/GenBank/DDBJ databases">
        <authorList>
            <person name="King R."/>
        </authorList>
    </citation>
    <scope>NUCLEOTIDE SEQUENCE</scope>
</reference>
<keyword evidence="5 9" id="KW-0812">Transmembrane</keyword>
<dbReference type="GO" id="GO:0042765">
    <property type="term" value="C:GPI-anchor transamidase complex"/>
    <property type="evidence" value="ECO:0007669"/>
    <property type="project" value="InterPro"/>
</dbReference>
<evidence type="ECO:0000256" key="3">
    <source>
        <dbReference type="ARBA" id="ARBA00010026"/>
    </source>
</evidence>
<evidence type="ECO:0000313" key="11">
    <source>
        <dbReference type="Proteomes" id="UP001153712"/>
    </source>
</evidence>
<comment type="similarity">
    <text evidence="3">Belongs to the PIGU family.</text>
</comment>
<dbReference type="OrthoDB" id="549017at2759"/>
<comment type="pathway">
    <text evidence="2">Glycolipid biosynthesis; glycosylphosphatidylinositol-anchor biosynthesis.</text>
</comment>
<feature type="transmembrane region" description="Helical" evidence="9">
    <location>
        <begin position="356"/>
        <end position="372"/>
    </location>
</feature>
<keyword evidence="7 9" id="KW-1133">Transmembrane helix</keyword>
<evidence type="ECO:0000256" key="5">
    <source>
        <dbReference type="ARBA" id="ARBA00022692"/>
    </source>
</evidence>